<protein>
    <submittedName>
        <fullName evidence="2">Uncharacterized protein</fullName>
    </submittedName>
</protein>
<accession>A0AA95B5M0</accession>
<dbReference type="RefSeq" id="WP_148966988.1">
    <property type="nucleotide sequence ID" value="NZ_VTEU01000011.1"/>
</dbReference>
<keyword evidence="1" id="KW-0812">Transmembrane</keyword>
<name>A0AA95B5M0_9BACI</name>
<evidence type="ECO:0000313" key="2">
    <source>
        <dbReference type="EMBL" id="TYS55593.1"/>
    </source>
</evidence>
<gene>
    <name evidence="2" type="ORF">FZC74_18920</name>
</gene>
<feature type="transmembrane region" description="Helical" evidence="1">
    <location>
        <begin position="31"/>
        <end position="51"/>
    </location>
</feature>
<evidence type="ECO:0000313" key="3">
    <source>
        <dbReference type="Proteomes" id="UP000323393"/>
    </source>
</evidence>
<reference evidence="2 3" key="1">
    <citation type="submission" date="2019-08" db="EMBL/GenBank/DDBJ databases">
        <title>Bacillus genomes from the desert of Cuatro Cienegas, Coahuila.</title>
        <authorList>
            <person name="Olmedo-Alvarez G."/>
        </authorList>
    </citation>
    <scope>NUCLEOTIDE SEQUENCE [LARGE SCALE GENOMIC DNA]</scope>
    <source>
        <strain evidence="2 3">CH88_3T</strain>
    </source>
</reference>
<evidence type="ECO:0000256" key="1">
    <source>
        <dbReference type="SAM" id="Phobius"/>
    </source>
</evidence>
<sequence>MIIMSIMPCTECLRKIGKNEKLEECKLKRRFLWWGSGGIILALFLSFVFWGSPWGLWTNKQAFEVYLEEKYKKDFVIDEISFDFFNTRKYQAYAYAADKPDLVFYVGQNRYTSKTEDGYRFEVWSFEAKEEVGPIVEEYFPDHSNYGVNLIFPETEPKEFIRADYKKHATVEVGVSLDNIRVNSANSETEIERAFFLLQEIKEKEIQLQHFGISYQNRTLQLQKEDIQSINSVEEMEKFLRKYNR</sequence>
<organism evidence="2 3">
    <name type="scientific">Sutcliffiella horikoshii</name>
    <dbReference type="NCBI Taxonomy" id="79883"/>
    <lineage>
        <taxon>Bacteria</taxon>
        <taxon>Bacillati</taxon>
        <taxon>Bacillota</taxon>
        <taxon>Bacilli</taxon>
        <taxon>Bacillales</taxon>
        <taxon>Bacillaceae</taxon>
        <taxon>Sutcliffiella</taxon>
    </lineage>
</organism>
<dbReference type="Proteomes" id="UP000323393">
    <property type="component" value="Unassembled WGS sequence"/>
</dbReference>
<dbReference type="EMBL" id="VTEU01000011">
    <property type="protein sequence ID" value="TYS55593.1"/>
    <property type="molecule type" value="Genomic_DNA"/>
</dbReference>
<comment type="caution">
    <text evidence="2">The sequence shown here is derived from an EMBL/GenBank/DDBJ whole genome shotgun (WGS) entry which is preliminary data.</text>
</comment>
<dbReference type="AlphaFoldDB" id="A0AA95B5M0"/>
<keyword evidence="1" id="KW-1133">Transmembrane helix</keyword>
<keyword evidence="1" id="KW-0472">Membrane</keyword>
<proteinExistence type="predicted"/>